<dbReference type="InterPro" id="IPR016024">
    <property type="entry name" value="ARM-type_fold"/>
</dbReference>
<reference evidence="7" key="1">
    <citation type="journal article" date="2020" name="Stud. Mycol.">
        <title>101 Dothideomycetes genomes: a test case for predicting lifestyles and emergence of pathogens.</title>
        <authorList>
            <person name="Haridas S."/>
            <person name="Albert R."/>
            <person name="Binder M."/>
            <person name="Bloem J."/>
            <person name="Labutti K."/>
            <person name="Salamov A."/>
            <person name="Andreopoulos B."/>
            <person name="Baker S."/>
            <person name="Barry K."/>
            <person name="Bills G."/>
            <person name="Bluhm B."/>
            <person name="Cannon C."/>
            <person name="Castanera R."/>
            <person name="Culley D."/>
            <person name="Daum C."/>
            <person name="Ezra D."/>
            <person name="Gonzalez J."/>
            <person name="Henrissat B."/>
            <person name="Kuo A."/>
            <person name="Liang C."/>
            <person name="Lipzen A."/>
            <person name="Lutzoni F."/>
            <person name="Magnuson J."/>
            <person name="Mondo S."/>
            <person name="Nolan M."/>
            <person name="Ohm R."/>
            <person name="Pangilinan J."/>
            <person name="Park H.-J."/>
            <person name="Ramirez L."/>
            <person name="Alfaro M."/>
            <person name="Sun H."/>
            <person name="Tritt A."/>
            <person name="Yoshinaga Y."/>
            <person name="Zwiers L.-H."/>
            <person name="Turgeon B."/>
            <person name="Goodwin S."/>
            <person name="Spatafora J."/>
            <person name="Crous P."/>
            <person name="Grigoriev I."/>
        </authorList>
    </citation>
    <scope>NUCLEOTIDE SEQUENCE</scope>
    <source>
        <strain evidence="7">CBS 116435</strain>
    </source>
</reference>
<name>A0A9P4Q3Z0_9PEZI</name>
<evidence type="ECO:0000313" key="8">
    <source>
        <dbReference type="Proteomes" id="UP000799441"/>
    </source>
</evidence>
<feature type="compositionally biased region" description="Acidic residues" evidence="6">
    <location>
        <begin position="800"/>
        <end position="811"/>
    </location>
</feature>
<evidence type="ECO:0000256" key="5">
    <source>
        <dbReference type="ARBA" id="ARBA00023242"/>
    </source>
</evidence>
<evidence type="ECO:0000256" key="1">
    <source>
        <dbReference type="ARBA" id="ARBA00004123"/>
    </source>
</evidence>
<dbReference type="PANTHER" id="PTHR15651:SF7">
    <property type="entry name" value="ARMADILLO REPEAT-CONTAINING PROTEIN 8"/>
    <property type="match status" value="1"/>
</dbReference>
<dbReference type="InterPro" id="IPR038739">
    <property type="entry name" value="ARMC8/Vid28"/>
</dbReference>
<dbReference type="InterPro" id="IPR011989">
    <property type="entry name" value="ARM-like"/>
</dbReference>
<accession>A0A9P4Q3Z0</accession>
<keyword evidence="5" id="KW-0539">Nucleus</keyword>
<evidence type="ECO:0000313" key="7">
    <source>
        <dbReference type="EMBL" id="KAF2717896.1"/>
    </source>
</evidence>
<keyword evidence="3" id="KW-0963">Cytoplasm</keyword>
<proteinExistence type="predicted"/>
<dbReference type="AlphaFoldDB" id="A0A9P4Q3Z0"/>
<protein>
    <submittedName>
        <fullName evidence="7">ARM repeat-containing protein</fullName>
    </submittedName>
</protein>
<organism evidence="7 8">
    <name type="scientific">Polychaeton citri CBS 116435</name>
    <dbReference type="NCBI Taxonomy" id="1314669"/>
    <lineage>
        <taxon>Eukaryota</taxon>
        <taxon>Fungi</taxon>
        <taxon>Dikarya</taxon>
        <taxon>Ascomycota</taxon>
        <taxon>Pezizomycotina</taxon>
        <taxon>Dothideomycetes</taxon>
        <taxon>Dothideomycetidae</taxon>
        <taxon>Capnodiales</taxon>
        <taxon>Capnodiaceae</taxon>
        <taxon>Polychaeton</taxon>
    </lineage>
</organism>
<dbReference type="GO" id="GO:0005737">
    <property type="term" value="C:cytoplasm"/>
    <property type="evidence" value="ECO:0007669"/>
    <property type="project" value="UniProtKB-SubCell"/>
</dbReference>
<feature type="compositionally biased region" description="Low complexity" evidence="6">
    <location>
        <begin position="785"/>
        <end position="795"/>
    </location>
</feature>
<evidence type="ECO:0000256" key="6">
    <source>
        <dbReference type="SAM" id="MobiDB-lite"/>
    </source>
</evidence>
<evidence type="ECO:0000256" key="4">
    <source>
        <dbReference type="ARBA" id="ARBA00022737"/>
    </source>
</evidence>
<gene>
    <name evidence="7" type="ORF">K431DRAFT_288136</name>
</gene>
<feature type="region of interest" description="Disordered" evidence="6">
    <location>
        <begin position="761"/>
        <end position="865"/>
    </location>
</feature>
<dbReference type="Proteomes" id="UP000799441">
    <property type="component" value="Unassembled WGS sequence"/>
</dbReference>
<dbReference type="EMBL" id="MU003834">
    <property type="protein sequence ID" value="KAF2717896.1"/>
    <property type="molecule type" value="Genomic_DNA"/>
</dbReference>
<dbReference type="PANTHER" id="PTHR15651">
    <property type="entry name" value="ARMADILLO REPEAT-CONTAINING PROTEIN 8"/>
    <property type="match status" value="1"/>
</dbReference>
<evidence type="ECO:0000256" key="2">
    <source>
        <dbReference type="ARBA" id="ARBA00004496"/>
    </source>
</evidence>
<dbReference type="Gene3D" id="1.25.10.10">
    <property type="entry name" value="Leucine-rich Repeat Variant"/>
    <property type="match status" value="3"/>
</dbReference>
<evidence type="ECO:0000256" key="3">
    <source>
        <dbReference type="ARBA" id="ARBA00022490"/>
    </source>
</evidence>
<dbReference type="GO" id="GO:0034657">
    <property type="term" value="C:GID complex"/>
    <property type="evidence" value="ECO:0007669"/>
    <property type="project" value="TreeGrafter"/>
</dbReference>
<keyword evidence="4" id="KW-0677">Repeat</keyword>
<keyword evidence="8" id="KW-1185">Reference proteome</keyword>
<sequence length="1085" mass="116842">MSTASPPLDLLEKINAARNLQEKVDSLRVLKNAIVGHDQRKEILVRSGILPLLSSTVFNAVTPTTSKSSHWDRDSEHGIFAGNDEALLQATLVVSSLAQGGPAFVAPLRASKIIPDAMVTLLRVRPLPKLALVVLTALKNYATAWAEGFEASGWRAVEGGEETCSNSGIFDESVLNIFNAILNTTAGKQGMLKPICCIIASAATRPADKNALLNAGILETLTSLFASLTAPHVLGDSNVPSTPLEESSSRCIGSLSKAISTIIEGSNYRIQCFCYAEATRKLLGAHLLAQERASQAYWGPKHGFKNSYEVLLPPIHMPSQKGVNYNSGSSAFPALGLLRNKNANASFPLPLGDSNIKKNHTLEIQVPDVEHINAIASWLLHLARSRTGVDRLHLLKLLAIVNNAHNQDPFGTGVQRPEVQERDREREKRLSLLAVPLAIDIIQRYSNIGSRTSSANTLVPVDQVAAQAATKEDCCAVLALLVERSKLLQSAAVDAGAIKHVCASLKKSFDNVPLAKPMWSSQSTQRFPIPEGVDPRSCNLGPKGLPSEILSATRCRRGALEAIAALARQEDSYRKAVVDAGAVSSIIDALKVSALPSAEQSHVGLPTVKETNTPAVILSACKAAQSMSRSVSLLRTSLIDAGISKPILSLLSHSDGEVQLAATDVCCNIILDFSPMREDLMAEGVVGTLSKHAKSADERLRLSSLWALKHLVLSAPRNVKVDVVEEIGVDWLFGIVAGETNGANGGGGVASGASLTSMNASGGRVDLLNPSGEVGRMEVDDDESGGTSTSQIQQQRAASEDDDDEDEDGEEAQSKHEEDHDSDGELLYDSQSQTHYHSSELRSTLRHSPSKQDNPNGSNGVLSNPKRFLSSLHTLETSSQIRLRSTSISIQEQALDFIRNLFNGDDCLPMVDFLLLKVGHQKFFDMLTFHLSPINHNGSKSVATTTEEGGKRQVYNPTVLVLSTLHILTHLANAGPRIRRMIVAQKALLKAWVNHFVHPAPKVRVLCVWAVNSLTWIESDGSATGGTDATGAMEGVVGNGRREARYIVEELRKVGVEHKVRALLTDADLDVRERCKTAVRQIESV</sequence>
<dbReference type="GO" id="GO:0043161">
    <property type="term" value="P:proteasome-mediated ubiquitin-dependent protein catabolic process"/>
    <property type="evidence" value="ECO:0007669"/>
    <property type="project" value="TreeGrafter"/>
</dbReference>
<comment type="subcellular location">
    <subcellularLocation>
        <location evidence="2">Cytoplasm</location>
    </subcellularLocation>
    <subcellularLocation>
        <location evidence="1">Nucleus</location>
    </subcellularLocation>
</comment>
<dbReference type="SUPFAM" id="SSF48371">
    <property type="entry name" value="ARM repeat"/>
    <property type="match status" value="1"/>
</dbReference>
<feature type="compositionally biased region" description="Polar residues" evidence="6">
    <location>
        <begin position="851"/>
        <end position="862"/>
    </location>
</feature>
<dbReference type="OrthoDB" id="5559898at2759"/>
<comment type="caution">
    <text evidence="7">The sequence shown here is derived from an EMBL/GenBank/DDBJ whole genome shotgun (WGS) entry which is preliminary data.</text>
</comment>
<dbReference type="GO" id="GO:0005634">
    <property type="term" value="C:nucleus"/>
    <property type="evidence" value="ECO:0007669"/>
    <property type="project" value="UniProtKB-SubCell"/>
</dbReference>